<sequence>MNIPLVRLRDVEALIGSSGEDNGDVLPQTYVDSPIPEDCFAISPQDISNKLPFYGQGVPVFAKQFETCEPVDQIFLLRFSPEIPHFCRMVRSEQKAGAGEVFRSTRRKSFMTPTPLHIPTSKVSPIPDYTHSFFYLKLYDRENLEVVSTSQSNRLLPLVKILPG</sequence>
<evidence type="ECO:0000313" key="1">
    <source>
        <dbReference type="EMBL" id="QPJ62966.1"/>
    </source>
</evidence>
<protein>
    <submittedName>
        <fullName evidence="1">Uncharacterized protein</fullName>
    </submittedName>
</protein>
<name>A0A7T0BXV5_9BACT</name>
<gene>
    <name evidence="1" type="ORF">G3M70_14215</name>
</gene>
<dbReference type="KEGG" id="nli:G3M70_14215"/>
<accession>A0A7T0BXV5</accession>
<dbReference type="AlphaFoldDB" id="A0A7T0BXV5"/>
<dbReference type="EMBL" id="CP048685">
    <property type="protein sequence ID" value="QPJ62966.1"/>
    <property type="molecule type" value="Genomic_DNA"/>
</dbReference>
<evidence type="ECO:0000313" key="2">
    <source>
        <dbReference type="Proteomes" id="UP000594688"/>
    </source>
</evidence>
<dbReference type="Proteomes" id="UP000594688">
    <property type="component" value="Chromosome"/>
</dbReference>
<reference evidence="1 2" key="1">
    <citation type="submission" date="2020-02" db="EMBL/GenBank/DDBJ databases">
        <title>Genomic and physiological characterization of two novel Nitrospinaceae genera.</title>
        <authorList>
            <person name="Mueller A.J."/>
            <person name="Jung M.-Y."/>
            <person name="Strachan C.R."/>
            <person name="Herbold C.W."/>
            <person name="Kirkegaard R.H."/>
            <person name="Daims H."/>
        </authorList>
    </citation>
    <scope>NUCLEOTIDE SEQUENCE [LARGE SCALE GENOMIC DNA]</scope>
    <source>
        <strain evidence="1">EB</strain>
    </source>
</reference>
<proteinExistence type="predicted"/>
<organism evidence="1 2">
    <name type="scientific">Candidatus Nitronauta litoralis</name>
    <dbReference type="NCBI Taxonomy" id="2705533"/>
    <lineage>
        <taxon>Bacteria</taxon>
        <taxon>Pseudomonadati</taxon>
        <taxon>Nitrospinota/Tectimicrobiota group</taxon>
        <taxon>Nitrospinota</taxon>
        <taxon>Nitrospinia</taxon>
        <taxon>Nitrospinales</taxon>
        <taxon>Nitrospinaceae</taxon>
        <taxon>Candidatus Nitronauta</taxon>
    </lineage>
</organism>